<dbReference type="Proteomes" id="UP001269375">
    <property type="component" value="Unassembled WGS sequence"/>
</dbReference>
<gene>
    <name evidence="9" type="ORF">QC825_06605</name>
</gene>
<protein>
    <submittedName>
        <fullName evidence="9">Penicillin-binding protein activator</fullName>
    </submittedName>
</protein>
<evidence type="ECO:0000256" key="2">
    <source>
        <dbReference type="ARBA" id="ARBA00022960"/>
    </source>
</evidence>
<proteinExistence type="predicted"/>
<comment type="caution">
    <text evidence="9">The sequence shown here is derived from an EMBL/GenBank/DDBJ whole genome shotgun (WGS) entry which is preliminary data.</text>
</comment>
<keyword evidence="2" id="KW-0133">Cell shape</keyword>
<feature type="chain" id="PRO_5046982533" evidence="8">
    <location>
        <begin position="23"/>
        <end position="587"/>
    </location>
</feature>
<evidence type="ECO:0000256" key="6">
    <source>
        <dbReference type="ARBA" id="ARBA00023237"/>
    </source>
</evidence>
<evidence type="ECO:0000313" key="9">
    <source>
        <dbReference type="EMBL" id="MDR5895738.1"/>
    </source>
</evidence>
<dbReference type="InterPro" id="IPR011990">
    <property type="entry name" value="TPR-like_helical_dom_sf"/>
</dbReference>
<evidence type="ECO:0000256" key="8">
    <source>
        <dbReference type="SAM" id="SignalP"/>
    </source>
</evidence>
<dbReference type="SUPFAM" id="SSF53822">
    <property type="entry name" value="Periplasmic binding protein-like I"/>
    <property type="match status" value="1"/>
</dbReference>
<keyword evidence="5" id="KW-0564">Palmitate</keyword>
<dbReference type="PANTHER" id="PTHR38038:SF1">
    <property type="entry name" value="PENICILLIN-BINDING PROTEIN ACTIVATOR LPOA"/>
    <property type="match status" value="1"/>
</dbReference>
<name>A0ABU1GWP0_9GAMM</name>
<dbReference type="InterPro" id="IPR007443">
    <property type="entry name" value="LpoA"/>
</dbReference>
<accession>A0ABU1GWP0</accession>
<keyword evidence="6" id="KW-0998">Cell outer membrane</keyword>
<dbReference type="InterPro" id="IPR028082">
    <property type="entry name" value="Peripla_BP_I"/>
</dbReference>
<dbReference type="RefSeq" id="WP_251589565.1">
    <property type="nucleotide sequence ID" value="NZ_JAMLJI010000001.1"/>
</dbReference>
<feature type="signal peptide" evidence="8">
    <location>
        <begin position="1"/>
        <end position="22"/>
    </location>
</feature>
<dbReference type="PROSITE" id="PS51257">
    <property type="entry name" value="PROKAR_LIPOPROTEIN"/>
    <property type="match status" value="1"/>
</dbReference>
<evidence type="ECO:0000256" key="4">
    <source>
        <dbReference type="ARBA" id="ARBA00023136"/>
    </source>
</evidence>
<dbReference type="Pfam" id="PF04348">
    <property type="entry name" value="LppC"/>
    <property type="match status" value="1"/>
</dbReference>
<keyword evidence="1 8" id="KW-0732">Signal</keyword>
<keyword evidence="4" id="KW-0472">Membrane</keyword>
<evidence type="ECO:0000256" key="7">
    <source>
        <dbReference type="ARBA" id="ARBA00023288"/>
    </source>
</evidence>
<dbReference type="EMBL" id="JARWAO010000003">
    <property type="protein sequence ID" value="MDR5895738.1"/>
    <property type="molecule type" value="Genomic_DNA"/>
</dbReference>
<organism evidence="9 10">
    <name type="scientific">Larsenimonas suaedae</name>
    <dbReference type="NCBI Taxonomy" id="1851019"/>
    <lineage>
        <taxon>Bacteria</taxon>
        <taxon>Pseudomonadati</taxon>
        <taxon>Pseudomonadota</taxon>
        <taxon>Gammaproteobacteria</taxon>
        <taxon>Oceanospirillales</taxon>
        <taxon>Halomonadaceae</taxon>
        <taxon>Larsenimonas</taxon>
    </lineage>
</organism>
<dbReference type="Gene3D" id="3.40.50.2300">
    <property type="match status" value="2"/>
</dbReference>
<keyword evidence="3" id="KW-0573">Peptidoglycan synthesis</keyword>
<reference evidence="9 10" key="1">
    <citation type="submission" date="2023-04" db="EMBL/GenBank/DDBJ databases">
        <title>A long-awaited taxogenomic arrangement of the family Halomonadaceae.</title>
        <authorList>
            <person name="De La Haba R."/>
            <person name="Chuvochina M."/>
            <person name="Wittouck S."/>
            <person name="Arahal D.R."/>
            <person name="Sanchez-Porro C."/>
            <person name="Hugenholtz P."/>
            <person name="Ventosa A."/>
        </authorList>
    </citation>
    <scope>NUCLEOTIDE SEQUENCE [LARGE SCALE GENOMIC DNA]</scope>
    <source>
        <strain evidence="9 10">DSM 22428</strain>
    </source>
</reference>
<dbReference type="Gene3D" id="1.25.40.10">
    <property type="entry name" value="Tetratricopeptide repeat domain"/>
    <property type="match status" value="1"/>
</dbReference>
<dbReference type="Gene3D" id="1.25.40.650">
    <property type="match status" value="1"/>
</dbReference>
<evidence type="ECO:0000313" key="10">
    <source>
        <dbReference type="Proteomes" id="UP001269375"/>
    </source>
</evidence>
<evidence type="ECO:0000256" key="3">
    <source>
        <dbReference type="ARBA" id="ARBA00022984"/>
    </source>
</evidence>
<sequence>MRTSWRCAAAAAALTLALGGCASSSLTGAPQGQSAQQLLEQAKQQQGTNAAQTRLKAATILARDNQPAQALDVLKRLDSSALQGNELTQWALLTSKTALTQNDGRTALSAIDAISLEQVSPSERQSLMTRKGVALGQLNRPFDAATTLIRVQDETSDVRLNDPIWRQIARLSGDQLETLESMNPTARGWVSLARVSREQGSDLQHLFSAVTGWQSRHSEHPAGRQLPSDLAALGDARNEQVDRIAVFLPESGPLKTIADAIRTGMKAQNLIASNNGQQTPQLTFYDSSAQDIQSLYAQAAMNGAQLVVGPLDKDKVSQLETRPDLPITTLALNYGTNATNTAGNLYEYGLSAEDEARNAAQRAYTDGHRNAAVMVPSNDWGNRVLSAFQEAWQQKGGRIASVVNYDPDGSATNAVQKALKSGQTPDMLFLLALPSYGRQVPPSLDYYYSRTLPVYATSHIYQGAPQPRMDHDLNGVLFCDIPWQIPDPAVGGVDALPYSSAYQEFSGQDQPALLKLKAMGVDAYELSRRLPLFEKVASLEVNGATGTLHLTDERRFQRKLPWAQFKQGAPALPTVTSSSSLNVDETQ</sequence>
<evidence type="ECO:0000256" key="5">
    <source>
        <dbReference type="ARBA" id="ARBA00023139"/>
    </source>
</evidence>
<dbReference type="PANTHER" id="PTHR38038">
    <property type="entry name" value="PENICILLIN-BINDING PROTEIN ACTIVATOR LPOA"/>
    <property type="match status" value="1"/>
</dbReference>
<dbReference type="CDD" id="cd06339">
    <property type="entry name" value="PBP1_YraM_LppC_lipoprotein-like"/>
    <property type="match status" value="1"/>
</dbReference>
<keyword evidence="7" id="KW-0449">Lipoprotein</keyword>
<evidence type="ECO:0000256" key="1">
    <source>
        <dbReference type="ARBA" id="ARBA00022729"/>
    </source>
</evidence>
<keyword evidence="10" id="KW-1185">Reference proteome</keyword>